<evidence type="ECO:0000313" key="2">
    <source>
        <dbReference type="Proteomes" id="UP000009049"/>
    </source>
</evidence>
<organism evidence="1 2">
    <name type="scientific">Robiginitalea biformata (strain ATCC BAA-864 / DSM 15991 / KCTC 12146 / HTCC2501)</name>
    <dbReference type="NCBI Taxonomy" id="313596"/>
    <lineage>
        <taxon>Bacteria</taxon>
        <taxon>Pseudomonadati</taxon>
        <taxon>Bacteroidota</taxon>
        <taxon>Flavobacteriia</taxon>
        <taxon>Flavobacteriales</taxon>
        <taxon>Flavobacteriaceae</taxon>
        <taxon>Robiginitalea</taxon>
    </lineage>
</organism>
<gene>
    <name evidence="1" type="ordered locus">RB2501_13429</name>
</gene>
<keyword evidence="2" id="KW-1185">Reference proteome</keyword>
<reference evidence="1 2" key="1">
    <citation type="journal article" date="2009" name="J. Bacteriol.">
        <title>Complete genome sequence of Robiginitalea biformata HTCC2501.</title>
        <authorList>
            <person name="Oh H.M."/>
            <person name="Giovannoni S.J."/>
            <person name="Lee K."/>
            <person name="Ferriera S."/>
            <person name="Johnson J."/>
            <person name="Cho J.C."/>
        </authorList>
    </citation>
    <scope>NUCLEOTIDE SEQUENCE [LARGE SCALE GENOMIC DNA]</scope>
    <source>
        <strain evidence="2">ATCC BAA-864 / HTCC2501 / KCTC 12146</strain>
    </source>
</reference>
<dbReference type="KEGG" id="rbi:RB2501_13429"/>
<dbReference type="InterPro" id="IPR040632">
    <property type="entry name" value="Sulfotransfer_4"/>
</dbReference>
<dbReference type="EMBL" id="CP001712">
    <property type="protein sequence ID" value="EAR15332.1"/>
    <property type="molecule type" value="Genomic_DNA"/>
</dbReference>
<proteinExistence type="predicted"/>
<dbReference type="PANTHER" id="PTHR36978:SF4">
    <property type="entry name" value="P-LOOP CONTAINING NUCLEOSIDE TRIPHOSPHATE HYDROLASE PROTEIN"/>
    <property type="match status" value="1"/>
</dbReference>
<protein>
    <recommendedName>
        <fullName evidence="3">Sulfotransferase family protein</fullName>
    </recommendedName>
</protein>
<accession>A4CKD3</accession>
<dbReference type="AlphaFoldDB" id="A4CKD3"/>
<dbReference type="eggNOG" id="COG0457">
    <property type="taxonomic scope" value="Bacteria"/>
</dbReference>
<dbReference type="OrthoDB" id="285690at2"/>
<name>A4CKD3_ROBBH</name>
<dbReference type="PANTHER" id="PTHR36978">
    <property type="entry name" value="P-LOOP CONTAINING NUCLEOTIDE TRIPHOSPHATE HYDROLASE"/>
    <property type="match status" value="1"/>
</dbReference>
<dbReference type="STRING" id="313596.RB2501_13429"/>
<dbReference type="InterPro" id="IPR027417">
    <property type="entry name" value="P-loop_NTPase"/>
</dbReference>
<sequence>MDGKIFCIGLNKTGTTSLHLALEKLGFKSVHYEDDKGNNIKEIIQHNFENGKNILEGLEEYDAFTDWDNSSNTVGIFKEFDRQYPNSKFILNTRDLESWLDSRERHVLKNQQTVRDIPDSGLTWLEVDREGWTRHFEEHHREAMEHFKGRPDDLLVIDVVNGDGWEKLCPFLGVPIPGTPFPKRNVSPQNKPPLKRFLLKIFRQLPRPLKRRIAKALLD</sequence>
<dbReference type="HOGENOM" id="CLU_061199_4_0_10"/>
<dbReference type="RefSeq" id="WP_015754649.1">
    <property type="nucleotide sequence ID" value="NC_013222.1"/>
</dbReference>
<dbReference type="SUPFAM" id="SSF52540">
    <property type="entry name" value="P-loop containing nucleoside triphosphate hydrolases"/>
    <property type="match status" value="1"/>
</dbReference>
<dbReference type="Gene3D" id="3.40.50.300">
    <property type="entry name" value="P-loop containing nucleotide triphosphate hydrolases"/>
    <property type="match status" value="1"/>
</dbReference>
<evidence type="ECO:0000313" key="1">
    <source>
        <dbReference type="EMBL" id="EAR15332.1"/>
    </source>
</evidence>
<evidence type="ECO:0008006" key="3">
    <source>
        <dbReference type="Google" id="ProtNLM"/>
    </source>
</evidence>
<dbReference type="Pfam" id="PF17784">
    <property type="entry name" value="Sulfotransfer_4"/>
    <property type="match status" value="2"/>
</dbReference>
<dbReference type="Proteomes" id="UP000009049">
    <property type="component" value="Chromosome"/>
</dbReference>